<protein>
    <recommendedName>
        <fullName evidence="1">non-specific serine/threonine protein kinase</fullName>
        <ecNumber evidence="1">2.7.11.1</ecNumber>
    </recommendedName>
</protein>
<reference evidence="12 13" key="2">
    <citation type="submission" date="2018-03" db="EMBL/GenBank/DDBJ databases">
        <title>The ancient ancestry and fast evolution of plastids.</title>
        <authorList>
            <person name="Moore K.R."/>
            <person name="Magnabosco C."/>
            <person name="Momper L."/>
            <person name="Gold D.A."/>
            <person name="Bosak T."/>
            <person name="Fournier G.P."/>
        </authorList>
    </citation>
    <scope>NUCLEOTIDE SEQUENCE [LARGE SCALE GENOMIC DNA]</scope>
    <source>
        <strain evidence="12 13">CCAP 1448/3</strain>
    </source>
</reference>
<dbReference type="InterPro" id="IPR008266">
    <property type="entry name" value="Tyr_kinase_AS"/>
</dbReference>
<keyword evidence="3" id="KW-0808">Transferase</keyword>
<evidence type="ECO:0000256" key="1">
    <source>
        <dbReference type="ARBA" id="ARBA00012513"/>
    </source>
</evidence>
<keyword evidence="6 9" id="KW-0067">ATP-binding</keyword>
<dbReference type="SUPFAM" id="SSF56112">
    <property type="entry name" value="Protein kinase-like (PK-like)"/>
    <property type="match status" value="1"/>
</dbReference>
<dbReference type="GO" id="GO:0005524">
    <property type="term" value="F:ATP binding"/>
    <property type="evidence" value="ECO:0007669"/>
    <property type="project" value="UniProtKB-UniRule"/>
</dbReference>
<keyword evidence="13" id="KW-1185">Reference proteome</keyword>
<evidence type="ECO:0000256" key="8">
    <source>
        <dbReference type="ARBA" id="ARBA00048679"/>
    </source>
</evidence>
<feature type="binding site" evidence="9">
    <location>
        <position position="74"/>
    </location>
    <ligand>
        <name>ATP</name>
        <dbReference type="ChEBI" id="CHEBI:30616"/>
    </ligand>
</feature>
<dbReference type="InterPro" id="IPR011009">
    <property type="entry name" value="Kinase-like_dom_sf"/>
</dbReference>
<proteinExistence type="predicted"/>
<dbReference type="PROSITE" id="PS50011">
    <property type="entry name" value="PROTEIN_KINASE_DOM"/>
    <property type="match status" value="1"/>
</dbReference>
<keyword evidence="4 9" id="KW-0547">Nucleotide-binding</keyword>
<dbReference type="InterPro" id="IPR017441">
    <property type="entry name" value="Protein_kinase_ATP_BS"/>
</dbReference>
<dbReference type="AlphaFoldDB" id="A0A2T1C2P7"/>
<evidence type="ECO:0000313" key="12">
    <source>
        <dbReference type="EMBL" id="PSB02546.1"/>
    </source>
</evidence>
<keyword evidence="5 12" id="KW-0418">Kinase</keyword>
<dbReference type="PANTHER" id="PTHR24363:SF0">
    <property type="entry name" value="SERINE_THREONINE KINASE LIKE DOMAIN CONTAINING 1"/>
    <property type="match status" value="1"/>
</dbReference>
<dbReference type="EC" id="2.7.11.1" evidence="1"/>
<evidence type="ECO:0000256" key="7">
    <source>
        <dbReference type="ARBA" id="ARBA00047899"/>
    </source>
</evidence>
<evidence type="ECO:0000256" key="4">
    <source>
        <dbReference type="ARBA" id="ARBA00022741"/>
    </source>
</evidence>
<name>A0A2T1C2P7_9CYAN</name>
<evidence type="ECO:0000313" key="13">
    <source>
        <dbReference type="Proteomes" id="UP000238762"/>
    </source>
</evidence>
<evidence type="ECO:0000256" key="6">
    <source>
        <dbReference type="ARBA" id="ARBA00022840"/>
    </source>
</evidence>
<dbReference type="EMBL" id="PVWJ01000056">
    <property type="protein sequence ID" value="PSB02546.1"/>
    <property type="molecule type" value="Genomic_DNA"/>
</dbReference>
<dbReference type="PANTHER" id="PTHR24363">
    <property type="entry name" value="SERINE/THREONINE PROTEIN KINASE"/>
    <property type="match status" value="1"/>
</dbReference>
<gene>
    <name evidence="12" type="ORF">C7B64_12510</name>
</gene>
<accession>A0A2T1C2P7</accession>
<dbReference type="Gene3D" id="2.60.120.380">
    <property type="match status" value="1"/>
</dbReference>
<keyword evidence="2 12" id="KW-0723">Serine/threonine-protein kinase</keyword>
<evidence type="ECO:0000256" key="2">
    <source>
        <dbReference type="ARBA" id="ARBA00022527"/>
    </source>
</evidence>
<dbReference type="Proteomes" id="UP000238762">
    <property type="component" value="Unassembled WGS sequence"/>
</dbReference>
<evidence type="ECO:0000256" key="9">
    <source>
        <dbReference type="PROSITE-ProRule" id="PRU10141"/>
    </source>
</evidence>
<dbReference type="PROSITE" id="PS00109">
    <property type="entry name" value="PROTEIN_KINASE_TYR"/>
    <property type="match status" value="1"/>
</dbReference>
<dbReference type="Pfam" id="PF00069">
    <property type="entry name" value="Pkinase"/>
    <property type="match status" value="1"/>
</dbReference>
<dbReference type="Gene3D" id="3.30.200.20">
    <property type="entry name" value="Phosphorylase Kinase, domain 1"/>
    <property type="match status" value="1"/>
</dbReference>
<organism evidence="12 13">
    <name type="scientific">Merismopedia glauca CCAP 1448/3</name>
    <dbReference type="NCBI Taxonomy" id="1296344"/>
    <lineage>
        <taxon>Bacteria</taxon>
        <taxon>Bacillati</taxon>
        <taxon>Cyanobacteriota</taxon>
        <taxon>Cyanophyceae</taxon>
        <taxon>Synechococcales</taxon>
        <taxon>Merismopediaceae</taxon>
        <taxon>Merismopedia</taxon>
    </lineage>
</organism>
<dbReference type="OrthoDB" id="507628at2"/>
<comment type="catalytic activity">
    <reaction evidence="7">
        <text>L-threonyl-[protein] + ATP = O-phospho-L-threonyl-[protein] + ADP + H(+)</text>
        <dbReference type="Rhea" id="RHEA:46608"/>
        <dbReference type="Rhea" id="RHEA-COMP:11060"/>
        <dbReference type="Rhea" id="RHEA-COMP:11605"/>
        <dbReference type="ChEBI" id="CHEBI:15378"/>
        <dbReference type="ChEBI" id="CHEBI:30013"/>
        <dbReference type="ChEBI" id="CHEBI:30616"/>
        <dbReference type="ChEBI" id="CHEBI:61977"/>
        <dbReference type="ChEBI" id="CHEBI:456216"/>
        <dbReference type="EC" id="2.7.11.1"/>
    </reaction>
</comment>
<evidence type="ECO:0000259" key="11">
    <source>
        <dbReference type="PROSITE" id="PS50011"/>
    </source>
</evidence>
<reference evidence="12 13" key="1">
    <citation type="submission" date="2018-02" db="EMBL/GenBank/DDBJ databases">
        <authorList>
            <person name="Cohen D.B."/>
            <person name="Kent A.D."/>
        </authorList>
    </citation>
    <scope>NUCLEOTIDE SEQUENCE [LARGE SCALE GENOMIC DNA]</scope>
    <source>
        <strain evidence="12 13">CCAP 1448/3</strain>
    </source>
</reference>
<feature type="region of interest" description="Disordered" evidence="10">
    <location>
        <begin position="413"/>
        <end position="443"/>
    </location>
</feature>
<evidence type="ECO:0000256" key="10">
    <source>
        <dbReference type="SAM" id="MobiDB-lite"/>
    </source>
</evidence>
<evidence type="ECO:0000256" key="3">
    <source>
        <dbReference type="ARBA" id="ARBA00022679"/>
    </source>
</evidence>
<sequence length="713" mass="78665">MNLVYCSQGHPNPAGNRFCQHCGEPMLGVNPRNLPNGVTLGDRYRIVRELGKGGFGQTYLAQDLNRFHELCVLKEFAPQVQGDYALQKSQELFEREAGVLYKLQHPQIPRFRELFRVAYQGEERLFLVQDYVDGQTYQALLNTRKQQGIGFTEAEVVELFEDILPVLHYIHALWVVHRDISPDNLILRTQDRKPVLIDFGGVKEVAVRAELQYSPAALAGQSTIIPTRLGKAGYAPREQMQRGVVSAQSDLYALAATALALLTGKEPQELIDNRTLSWHWSQIGHISPKFQGILEKMLQPIPSDRYQSAQEVLQALDDTQGHPLIATVAHTPEAPVVPIISPVPTPAEPNTGATFAVVPPATSAVSASVTPKRSHWGCLGKTLLWLLVIASAGAIGWWAGSWWIRSQVEKLSSSPTPTLTLTPTTSPTATPTSSSTPVDNSEAQRQQALQQRRQNLGIELSFYEELVNQAFENLKPEQKGKVLGNTPEEASLRADRDKIANDLLNQIEQVNLTSQVRKDLGTYNSADRKQWTSRVNRLRLSSRSLTDLANGKFAALLPQYTAKTLNLDFDDWLKTPVGQLWYAIAADIVPTLEAKTALETVVFDPGATSKQLNGTLKLGEGKAYIAQLAAGQLMQLKLEAPDQVLISVYSPSGQVQILEDSPERNWSGTLPESGFYELVIISNAPETTNYQLDLTVNDTSPVTTPTPSVSPAF</sequence>
<feature type="domain" description="Protein kinase" evidence="11">
    <location>
        <begin position="44"/>
        <end position="325"/>
    </location>
</feature>
<comment type="caution">
    <text evidence="12">The sequence shown here is derived from an EMBL/GenBank/DDBJ whole genome shotgun (WGS) entry which is preliminary data.</text>
</comment>
<evidence type="ECO:0000256" key="5">
    <source>
        <dbReference type="ARBA" id="ARBA00022777"/>
    </source>
</evidence>
<dbReference type="Gene3D" id="1.10.510.10">
    <property type="entry name" value="Transferase(Phosphotransferase) domain 1"/>
    <property type="match status" value="1"/>
</dbReference>
<dbReference type="InterPro" id="IPR000719">
    <property type="entry name" value="Prot_kinase_dom"/>
</dbReference>
<dbReference type="CDD" id="cd14014">
    <property type="entry name" value="STKc_PknB_like"/>
    <property type="match status" value="1"/>
</dbReference>
<dbReference type="PROSITE" id="PS00107">
    <property type="entry name" value="PROTEIN_KINASE_ATP"/>
    <property type="match status" value="1"/>
</dbReference>
<dbReference type="GO" id="GO:0004674">
    <property type="term" value="F:protein serine/threonine kinase activity"/>
    <property type="evidence" value="ECO:0007669"/>
    <property type="project" value="UniProtKB-KW"/>
</dbReference>
<dbReference type="RefSeq" id="WP_106288991.1">
    <property type="nucleotide sequence ID" value="NZ_CAWNTC010000054.1"/>
</dbReference>
<comment type="catalytic activity">
    <reaction evidence="8">
        <text>L-seryl-[protein] + ATP = O-phospho-L-seryl-[protein] + ADP + H(+)</text>
        <dbReference type="Rhea" id="RHEA:17989"/>
        <dbReference type="Rhea" id="RHEA-COMP:9863"/>
        <dbReference type="Rhea" id="RHEA-COMP:11604"/>
        <dbReference type="ChEBI" id="CHEBI:15378"/>
        <dbReference type="ChEBI" id="CHEBI:29999"/>
        <dbReference type="ChEBI" id="CHEBI:30616"/>
        <dbReference type="ChEBI" id="CHEBI:83421"/>
        <dbReference type="ChEBI" id="CHEBI:456216"/>
        <dbReference type="EC" id="2.7.11.1"/>
    </reaction>
</comment>